<evidence type="ECO:0000256" key="8">
    <source>
        <dbReference type="SAM" id="SignalP"/>
    </source>
</evidence>
<evidence type="ECO:0000313" key="11">
    <source>
        <dbReference type="Proteomes" id="UP001549749"/>
    </source>
</evidence>
<dbReference type="InterPro" id="IPR039426">
    <property type="entry name" value="TonB-dep_rcpt-like"/>
</dbReference>
<feature type="domain" description="Secretin/TonB short N-terminal" evidence="9">
    <location>
        <begin position="46"/>
        <end position="97"/>
    </location>
</feature>
<evidence type="ECO:0000256" key="2">
    <source>
        <dbReference type="ARBA" id="ARBA00022448"/>
    </source>
</evidence>
<organism evidence="10 11">
    <name type="scientific">Chitinophaga defluvii</name>
    <dbReference type="NCBI Taxonomy" id="3163343"/>
    <lineage>
        <taxon>Bacteria</taxon>
        <taxon>Pseudomonadati</taxon>
        <taxon>Bacteroidota</taxon>
        <taxon>Chitinophagia</taxon>
        <taxon>Chitinophagales</taxon>
        <taxon>Chitinophagaceae</taxon>
        <taxon>Chitinophaga</taxon>
    </lineage>
</organism>
<keyword evidence="5 7" id="KW-0472">Membrane</keyword>
<dbReference type="SUPFAM" id="SSF56935">
    <property type="entry name" value="Porins"/>
    <property type="match status" value="1"/>
</dbReference>
<evidence type="ECO:0000313" key="10">
    <source>
        <dbReference type="EMBL" id="MET7000431.1"/>
    </source>
</evidence>
<keyword evidence="2 7" id="KW-0813">Transport</keyword>
<keyword evidence="6 7" id="KW-0998">Cell outer membrane</keyword>
<evidence type="ECO:0000256" key="3">
    <source>
        <dbReference type="ARBA" id="ARBA00022452"/>
    </source>
</evidence>
<evidence type="ECO:0000256" key="1">
    <source>
        <dbReference type="ARBA" id="ARBA00004571"/>
    </source>
</evidence>
<dbReference type="RefSeq" id="WP_354662990.1">
    <property type="nucleotide sequence ID" value="NZ_JBEXAC010000002.1"/>
</dbReference>
<dbReference type="Proteomes" id="UP001549749">
    <property type="component" value="Unassembled WGS sequence"/>
</dbReference>
<dbReference type="NCBIfam" id="TIGR04057">
    <property type="entry name" value="SusC_RagA_signa"/>
    <property type="match status" value="1"/>
</dbReference>
<sequence length="1215" mass="133804">MKLTTIVLFVLCLQVSTAAFGQGITLSVKNVPLKTVLKKIREQTSYNFVFNERLTEGITVKNLQVNKSSVEEVLKQCLKDQPLTFSVIDHTVIIKPVTAAGKPSSADEVAALSPAFSGEVKGKVLDEKGEPVPGVSVSVKGTSNGTATDASGSFVLNGVSPDATLAFTSVNMNYTEVKVASQTTLVITLKPNITALTAIVVTANTGYQTISKERSTGSFAKPDMEVVKARSGTMNLLQRLDGQIPGLSLNNGTNSSYYPVMLRGITSISGATQPLYVVDGIPVDDLNAVNPNDVADITVLKDATAASIWGARAANGVIVVTTKKGSKNQDKLRVDYDVFYSFQGKPDINTFPRMNSAQYLQTMQELYNMPGYVRGGATDWKTITAPDQTRGTSPVLPHEYLLYGQTAWMPAFYQHKTLEEMATVNNLQQMKDNWYRNAMLNNHTVAINGSAGKYGVYASLSYTDNKNPTPGEKNNTYQINARQDYSFNKNLQVYLITNIAYNTTAARRSISPDSRFVPYASFLDANGQSQDMSWININDSLRNAYEQKSTGLPDIGQLNLSYNPSDNFHSGYTNANNQNNRLLAGVTLKLYDGLRFEGTYGGVLVNNQSKSFDAVTGYDGQLEIGKMTVTSPALKSFVPTTGGTYLTNNVQQKNWTVRNQLVYDNSWQNNRHQLTALAGTEIQQQIATGITAKVRGYDENLLTHKAIDYPSTGSGISNTIINTAATYKINDAFSEYYADTRFRSYYANAAYTFLRKYTINASTRFDQSNLFGTDVAAQAKPVWAVGGSWIMNRETFAADIKWLDRLQLRATYGITGNSPVPGSGGSYDILERGMAVGVPAGSVNTLQITTPGNSHISWEQTQNINVGVDFGVFNNRITGSVDYYRKHTTGLLGDVPQNPFTGYTSIYGNAGVINNAGIELRLNTINIDQKDFTWSTQLTLAHNKGKVVTLYTETPYVYASSLLRLLLPVYYKPQMIGLIQGYQPFSLLAYRYAGLDAVGDPQIKLADGTVTKTPGIAKVTDLVNMGSTQPLVSGGFSNNFRYKRFNLGVNMVYNFAFVLRRDVNDFFTGRMMTRNYISGNLHEDFQYRWKQAGDEAFTNIPAYDPAADRASRTDLNYYTAADINVIKGDYIKLRDITLAYDMPAGIVNRIRASAITFRVQMNNIMLWKANKYDIDPEFYSGMGVINSNTASGYVNSMRNVPFNQHSFTIGAHVTF</sequence>
<gene>
    <name evidence="10" type="ORF">ABR189_23770</name>
</gene>
<keyword evidence="4 7" id="KW-0812">Transmembrane</keyword>
<dbReference type="SMART" id="SM00965">
    <property type="entry name" value="STN"/>
    <property type="match status" value="1"/>
</dbReference>
<dbReference type="InterPro" id="IPR011662">
    <property type="entry name" value="Secretin/TonB_short_N"/>
</dbReference>
<keyword evidence="8" id="KW-0732">Signal</keyword>
<reference evidence="10 11" key="1">
    <citation type="submission" date="2024-06" db="EMBL/GenBank/DDBJ databases">
        <title>Chitinophaga defluvii sp. nov., isolated from municipal sewage.</title>
        <authorList>
            <person name="Zhang L."/>
        </authorList>
    </citation>
    <scope>NUCLEOTIDE SEQUENCE [LARGE SCALE GENOMIC DNA]</scope>
    <source>
        <strain evidence="10 11">H8</strain>
    </source>
</reference>
<evidence type="ECO:0000259" key="9">
    <source>
        <dbReference type="SMART" id="SM00965"/>
    </source>
</evidence>
<name>A0ABV2TBM2_9BACT</name>
<keyword evidence="3 7" id="KW-1134">Transmembrane beta strand</keyword>
<comment type="similarity">
    <text evidence="7">Belongs to the TonB-dependent receptor family.</text>
</comment>
<dbReference type="InterPro" id="IPR036942">
    <property type="entry name" value="Beta-barrel_TonB_sf"/>
</dbReference>
<evidence type="ECO:0000256" key="7">
    <source>
        <dbReference type="PROSITE-ProRule" id="PRU01360"/>
    </source>
</evidence>
<accession>A0ABV2TBM2</accession>
<feature type="signal peptide" evidence="8">
    <location>
        <begin position="1"/>
        <end position="21"/>
    </location>
</feature>
<dbReference type="InterPro" id="IPR023996">
    <property type="entry name" value="TonB-dep_OMP_SusC/RagA"/>
</dbReference>
<dbReference type="InterPro" id="IPR008969">
    <property type="entry name" value="CarboxyPept-like_regulatory"/>
</dbReference>
<dbReference type="Gene3D" id="3.55.50.30">
    <property type="match status" value="1"/>
</dbReference>
<dbReference type="Gene3D" id="2.40.170.20">
    <property type="entry name" value="TonB-dependent receptor, beta-barrel domain"/>
    <property type="match status" value="1"/>
</dbReference>
<dbReference type="Pfam" id="PF07660">
    <property type="entry name" value="STN"/>
    <property type="match status" value="1"/>
</dbReference>
<dbReference type="Gene3D" id="2.170.130.10">
    <property type="entry name" value="TonB-dependent receptor, plug domain"/>
    <property type="match status" value="1"/>
</dbReference>
<dbReference type="PROSITE" id="PS52016">
    <property type="entry name" value="TONB_DEPENDENT_REC_3"/>
    <property type="match status" value="1"/>
</dbReference>
<dbReference type="InterPro" id="IPR023997">
    <property type="entry name" value="TonB-dep_OMP_SusC/RagA_CS"/>
</dbReference>
<dbReference type="SUPFAM" id="SSF49464">
    <property type="entry name" value="Carboxypeptidase regulatory domain-like"/>
    <property type="match status" value="1"/>
</dbReference>
<comment type="subcellular location">
    <subcellularLocation>
        <location evidence="1 7">Cell outer membrane</location>
        <topology evidence="1 7">Multi-pass membrane protein</topology>
    </subcellularLocation>
</comment>
<keyword evidence="11" id="KW-1185">Reference proteome</keyword>
<dbReference type="InterPro" id="IPR012910">
    <property type="entry name" value="Plug_dom"/>
</dbReference>
<protein>
    <submittedName>
        <fullName evidence="10">SusC/RagA family TonB-linked outer membrane protein</fullName>
    </submittedName>
</protein>
<dbReference type="Gene3D" id="2.60.40.1120">
    <property type="entry name" value="Carboxypeptidase-like, regulatory domain"/>
    <property type="match status" value="1"/>
</dbReference>
<evidence type="ECO:0000256" key="4">
    <source>
        <dbReference type="ARBA" id="ARBA00022692"/>
    </source>
</evidence>
<feature type="chain" id="PRO_5045611174" evidence="8">
    <location>
        <begin position="22"/>
        <end position="1215"/>
    </location>
</feature>
<proteinExistence type="inferred from homology"/>
<evidence type="ECO:0000256" key="6">
    <source>
        <dbReference type="ARBA" id="ARBA00023237"/>
    </source>
</evidence>
<comment type="caution">
    <text evidence="10">The sequence shown here is derived from an EMBL/GenBank/DDBJ whole genome shotgun (WGS) entry which is preliminary data.</text>
</comment>
<dbReference type="InterPro" id="IPR037066">
    <property type="entry name" value="Plug_dom_sf"/>
</dbReference>
<evidence type="ECO:0000256" key="5">
    <source>
        <dbReference type="ARBA" id="ARBA00023136"/>
    </source>
</evidence>
<dbReference type="EMBL" id="JBEXAC010000002">
    <property type="protein sequence ID" value="MET7000431.1"/>
    <property type="molecule type" value="Genomic_DNA"/>
</dbReference>
<dbReference type="Pfam" id="PF13715">
    <property type="entry name" value="CarbopepD_reg_2"/>
    <property type="match status" value="1"/>
</dbReference>
<dbReference type="NCBIfam" id="TIGR04056">
    <property type="entry name" value="OMP_RagA_SusC"/>
    <property type="match status" value="1"/>
</dbReference>
<dbReference type="Pfam" id="PF07715">
    <property type="entry name" value="Plug"/>
    <property type="match status" value="1"/>
</dbReference>